<keyword evidence="3" id="KW-0012">Acyltransferase</keyword>
<keyword evidence="6" id="KW-1185">Reference proteome</keyword>
<dbReference type="Gene3D" id="2.40.50.840">
    <property type="match status" value="1"/>
</dbReference>
<dbReference type="Pfam" id="PF18313">
    <property type="entry name" value="TLP1_add_C"/>
    <property type="match status" value="1"/>
</dbReference>
<dbReference type="SUPFAM" id="SSF53901">
    <property type="entry name" value="Thiolase-like"/>
    <property type="match status" value="1"/>
</dbReference>
<reference evidence="6" key="1">
    <citation type="journal article" date="2019" name="Int. J. Syst. Evol. Microbiol.">
        <title>The Global Catalogue of Microorganisms (GCM) 10K type strain sequencing project: providing services to taxonomists for standard genome sequencing and annotation.</title>
        <authorList>
            <consortium name="The Broad Institute Genomics Platform"/>
            <consortium name="The Broad Institute Genome Sequencing Center for Infectious Disease"/>
            <person name="Wu L."/>
            <person name="Ma J."/>
        </authorList>
    </citation>
    <scope>NUCLEOTIDE SEQUENCE [LARGE SCALE GENOMIC DNA]</scope>
    <source>
        <strain evidence="6">CGMCC 1.10759</strain>
    </source>
</reference>
<gene>
    <name evidence="5" type="ORF">ACFPN2_38520</name>
</gene>
<evidence type="ECO:0000256" key="3">
    <source>
        <dbReference type="ARBA" id="ARBA00023315"/>
    </source>
</evidence>
<dbReference type="EMBL" id="JBHSDU010000015">
    <property type="protein sequence ID" value="MFC4315017.1"/>
    <property type="molecule type" value="Genomic_DNA"/>
</dbReference>
<comment type="caution">
    <text evidence="5">The sequence shown here is derived from an EMBL/GenBank/DDBJ whole genome shotgun (WGS) entry which is preliminary data.</text>
</comment>
<sequence>MAIVSPHRIPVLVGVADVIDRPADLARAREPAALMADALLAALQDAVGSSAASLLAALDSLDIVAEHSWPYDQPCEVLAARLGHTPKRCIYGVAGGESPVRFIHEAALRIAAGESVVAAIVGAEAQHSVATASKQSIQLPWSPRGSNAGLLRGKDLCHPIAIRHGMTQPVHVYPFYENAVTAAWGQSPAEAMRESAALWSDFSRVAAETPSAWLKQTYSADQLATPSADNRPIVWPYTKHMIANPFVNQGAAVVLTSLAKARELGIAEERCVYIHAGARATEPRDYLQRDQYQRSYAQEVVLEAMRAAAELARGVPNSTLGTAPPLDRFDAMDSSVLPSAPFDAVELYSCFPIVPKMARRVLALPENSRLTAIGGLSFFGAPLNNYMTHAVAGLVRRLRNKHDGLALLYGQGEFVTKHHALLLGSSPPEHDLSASDGDVQSLADRQRRPIPELIDDFSGPATVETFTVVYGRDGEPEFGTVIARPIENGEQDFGATIARAVKHGEPGIAGATANNDGRDKPFSRRLMARVPVTDSASLQALTSRSTTPIGRVGQITHGPDNLLHWTVA</sequence>
<proteinExistence type="inferred from homology"/>
<dbReference type="PANTHER" id="PTHR18919:SF139">
    <property type="entry name" value="THIOLASE-LIKE PROTEIN TYPE 1 ADDITIONAL C-TERMINAL DOMAIN-CONTAINING PROTEIN"/>
    <property type="match status" value="1"/>
</dbReference>
<dbReference type="InterPro" id="IPR016039">
    <property type="entry name" value="Thiolase-like"/>
</dbReference>
<dbReference type="RefSeq" id="WP_380606651.1">
    <property type="nucleotide sequence ID" value="NZ_JBHSDU010000015.1"/>
</dbReference>
<dbReference type="InterPro" id="IPR040771">
    <property type="entry name" value="TLP1_add_C"/>
</dbReference>
<keyword evidence="2" id="KW-0808">Transferase</keyword>
<comment type="similarity">
    <text evidence="1">Belongs to the thiolase-like superfamily. Thiolase family.</text>
</comment>
<feature type="domain" description="Thiolase-like protein type 1 additional C-terminal" evidence="4">
    <location>
        <begin position="447"/>
        <end position="485"/>
    </location>
</feature>
<protein>
    <submittedName>
        <fullName evidence="5">Acetyl-CoA acetyltransferase</fullName>
    </submittedName>
</protein>
<name>A0ABV8T6I3_9GAMM</name>
<evidence type="ECO:0000313" key="5">
    <source>
        <dbReference type="EMBL" id="MFC4315017.1"/>
    </source>
</evidence>
<evidence type="ECO:0000259" key="4">
    <source>
        <dbReference type="Pfam" id="PF18313"/>
    </source>
</evidence>
<evidence type="ECO:0000313" key="6">
    <source>
        <dbReference type="Proteomes" id="UP001595904"/>
    </source>
</evidence>
<organism evidence="5 6">
    <name type="scientific">Steroidobacter flavus</name>
    <dbReference type="NCBI Taxonomy" id="1842136"/>
    <lineage>
        <taxon>Bacteria</taxon>
        <taxon>Pseudomonadati</taxon>
        <taxon>Pseudomonadota</taxon>
        <taxon>Gammaproteobacteria</taxon>
        <taxon>Steroidobacterales</taxon>
        <taxon>Steroidobacteraceae</taxon>
        <taxon>Steroidobacter</taxon>
    </lineage>
</organism>
<accession>A0ABV8T6I3</accession>
<dbReference type="PANTHER" id="PTHR18919">
    <property type="entry name" value="ACETYL-COA C-ACYLTRANSFERASE"/>
    <property type="match status" value="1"/>
</dbReference>
<evidence type="ECO:0000256" key="2">
    <source>
        <dbReference type="ARBA" id="ARBA00022679"/>
    </source>
</evidence>
<dbReference type="Gene3D" id="3.40.47.10">
    <property type="match status" value="1"/>
</dbReference>
<dbReference type="Proteomes" id="UP001595904">
    <property type="component" value="Unassembled WGS sequence"/>
</dbReference>
<evidence type="ECO:0000256" key="1">
    <source>
        <dbReference type="ARBA" id="ARBA00010982"/>
    </source>
</evidence>